<dbReference type="InterPro" id="IPR005788">
    <property type="entry name" value="PDI_thioredoxin-like_dom"/>
</dbReference>
<evidence type="ECO:0000256" key="8">
    <source>
        <dbReference type="ARBA" id="ARBA00023157"/>
    </source>
</evidence>
<feature type="domain" description="Thioredoxin" evidence="13">
    <location>
        <begin position="2"/>
        <end position="130"/>
    </location>
</feature>
<evidence type="ECO:0000256" key="7">
    <source>
        <dbReference type="ARBA" id="ARBA00022824"/>
    </source>
</evidence>
<dbReference type="GO" id="GO:0003756">
    <property type="term" value="F:protein disulfide isomerase activity"/>
    <property type="evidence" value="ECO:0007669"/>
    <property type="project" value="UniProtKB-EC"/>
</dbReference>
<evidence type="ECO:0000256" key="12">
    <source>
        <dbReference type="SAM" id="SignalP"/>
    </source>
</evidence>
<dbReference type="GO" id="GO:0034976">
    <property type="term" value="P:response to endoplasmic reticulum stress"/>
    <property type="evidence" value="ECO:0007669"/>
    <property type="project" value="TreeGrafter"/>
</dbReference>
<keyword evidence="5 12" id="KW-0732">Signal</keyword>
<organism evidence="16">
    <name type="scientific">Rodentolepis nana</name>
    <name type="common">Dwarf tapeworm</name>
    <name type="synonym">Hymenolepis nana</name>
    <dbReference type="NCBI Taxonomy" id="102285"/>
    <lineage>
        <taxon>Eukaryota</taxon>
        <taxon>Metazoa</taxon>
        <taxon>Spiralia</taxon>
        <taxon>Lophotrochozoa</taxon>
        <taxon>Platyhelminthes</taxon>
        <taxon>Cestoda</taxon>
        <taxon>Eucestoda</taxon>
        <taxon>Cyclophyllidea</taxon>
        <taxon>Hymenolepididae</taxon>
        <taxon>Rodentolepis</taxon>
    </lineage>
</organism>
<keyword evidence="10" id="KW-0676">Redox-active center</keyword>
<evidence type="ECO:0000259" key="13">
    <source>
        <dbReference type="PROSITE" id="PS51352"/>
    </source>
</evidence>
<dbReference type="InterPro" id="IPR017937">
    <property type="entry name" value="Thioredoxin_CS"/>
</dbReference>
<evidence type="ECO:0000313" key="16">
    <source>
        <dbReference type="WBParaSite" id="HNAJ_0000868501-mRNA-1"/>
    </source>
</evidence>
<comment type="catalytic activity">
    <reaction evidence="1">
        <text>Catalyzes the rearrangement of -S-S- bonds in proteins.</text>
        <dbReference type="EC" id="5.3.4.1"/>
    </reaction>
</comment>
<dbReference type="InterPro" id="IPR036249">
    <property type="entry name" value="Thioredoxin-like_sf"/>
</dbReference>
<reference evidence="16" key="1">
    <citation type="submission" date="2016-04" db="UniProtKB">
        <authorList>
            <consortium name="WormBaseParasite"/>
        </authorList>
    </citation>
    <scope>IDENTIFICATION</scope>
</reference>
<evidence type="ECO:0000256" key="1">
    <source>
        <dbReference type="ARBA" id="ARBA00001182"/>
    </source>
</evidence>
<dbReference type="InterPro" id="IPR013766">
    <property type="entry name" value="Thioredoxin_domain"/>
</dbReference>
<comment type="subcellular location">
    <subcellularLocation>
        <location evidence="2">Endoplasmic reticulum lumen</location>
    </subcellularLocation>
</comment>
<gene>
    <name evidence="14" type="ORF">HNAJ_LOCUS8681</name>
</gene>
<evidence type="ECO:0000313" key="14">
    <source>
        <dbReference type="EMBL" id="VDO04740.1"/>
    </source>
</evidence>
<evidence type="ECO:0000256" key="10">
    <source>
        <dbReference type="ARBA" id="ARBA00023284"/>
    </source>
</evidence>
<dbReference type="OrthoDB" id="74910at2759"/>
<dbReference type="Gene3D" id="3.40.30.10">
    <property type="entry name" value="Glutaredoxin"/>
    <property type="match status" value="2"/>
</dbReference>
<dbReference type="EMBL" id="UZAE01012356">
    <property type="protein sequence ID" value="VDO04740.1"/>
    <property type="molecule type" value="Genomic_DNA"/>
</dbReference>
<dbReference type="PROSITE" id="PS00194">
    <property type="entry name" value="THIOREDOXIN_1"/>
    <property type="match status" value="1"/>
</dbReference>
<dbReference type="CDD" id="cd02961">
    <property type="entry name" value="PDI_a_family"/>
    <property type="match status" value="1"/>
</dbReference>
<dbReference type="PANTHER" id="PTHR18929">
    <property type="entry name" value="PROTEIN DISULFIDE ISOMERASE"/>
    <property type="match status" value="1"/>
</dbReference>
<keyword evidence="8" id="KW-1015">Disulfide bond</keyword>
<dbReference type="NCBIfam" id="TIGR01126">
    <property type="entry name" value="pdi_dom"/>
    <property type="match status" value="1"/>
</dbReference>
<evidence type="ECO:0000256" key="6">
    <source>
        <dbReference type="ARBA" id="ARBA00022737"/>
    </source>
</evidence>
<dbReference type="SUPFAM" id="SSF52833">
    <property type="entry name" value="Thioredoxin-like"/>
    <property type="match status" value="2"/>
</dbReference>
<dbReference type="FunFam" id="3.40.30.10:FF:000023">
    <property type="entry name" value="Protein disulfide-isomerase"/>
    <property type="match status" value="1"/>
</dbReference>
<dbReference type="AlphaFoldDB" id="A0A0R3TMW2"/>
<evidence type="ECO:0000313" key="15">
    <source>
        <dbReference type="Proteomes" id="UP000278807"/>
    </source>
</evidence>
<keyword evidence="7" id="KW-0256">Endoplasmic reticulum</keyword>
<dbReference type="STRING" id="102285.A0A0R3TMW2"/>
<evidence type="ECO:0000256" key="4">
    <source>
        <dbReference type="ARBA" id="ARBA00012723"/>
    </source>
</evidence>
<comment type="similarity">
    <text evidence="3 11">Belongs to the protein disulfide isomerase family.</text>
</comment>
<dbReference type="WBParaSite" id="HNAJ_0000868501-mRNA-1">
    <property type="protein sequence ID" value="HNAJ_0000868501-mRNA-1"/>
    <property type="gene ID" value="HNAJ_0000868501"/>
</dbReference>
<dbReference type="Pfam" id="PF00085">
    <property type="entry name" value="Thioredoxin"/>
    <property type="match status" value="1"/>
</dbReference>
<evidence type="ECO:0000256" key="9">
    <source>
        <dbReference type="ARBA" id="ARBA00023235"/>
    </source>
</evidence>
<reference evidence="14 15" key="2">
    <citation type="submission" date="2018-11" db="EMBL/GenBank/DDBJ databases">
        <authorList>
            <consortium name="Pathogen Informatics"/>
        </authorList>
    </citation>
    <scope>NUCLEOTIDE SEQUENCE [LARGE SCALE GENOMIC DNA]</scope>
</reference>
<keyword evidence="6" id="KW-0677">Repeat</keyword>
<dbReference type="Proteomes" id="UP000278807">
    <property type="component" value="Unassembled WGS sequence"/>
</dbReference>
<proteinExistence type="inferred from homology"/>
<evidence type="ECO:0000256" key="11">
    <source>
        <dbReference type="RuleBase" id="RU004208"/>
    </source>
</evidence>
<keyword evidence="15" id="KW-1185">Reference proteome</keyword>
<dbReference type="PROSITE" id="PS51352">
    <property type="entry name" value="THIOREDOXIN_2"/>
    <property type="match status" value="1"/>
</dbReference>
<evidence type="ECO:0000256" key="3">
    <source>
        <dbReference type="ARBA" id="ARBA00006347"/>
    </source>
</evidence>
<evidence type="ECO:0000256" key="2">
    <source>
        <dbReference type="ARBA" id="ARBA00004319"/>
    </source>
</evidence>
<feature type="chain" id="PRO_5043131959" description="protein disulfide-isomerase" evidence="12">
    <location>
        <begin position="20"/>
        <end position="204"/>
    </location>
</feature>
<feature type="signal peptide" evidence="12">
    <location>
        <begin position="1"/>
        <end position="19"/>
    </location>
</feature>
<evidence type="ECO:0000256" key="5">
    <source>
        <dbReference type="ARBA" id="ARBA00022729"/>
    </source>
</evidence>
<dbReference type="PRINTS" id="PR00421">
    <property type="entry name" value="THIOREDOXIN"/>
</dbReference>
<dbReference type="EC" id="5.3.4.1" evidence="4"/>
<dbReference type="PANTHER" id="PTHR18929:SF240">
    <property type="entry name" value="PROTEIN DISULFIDE-ISOMERASE"/>
    <property type="match status" value="1"/>
</dbReference>
<accession>A0A0R3TMW2</accession>
<dbReference type="GO" id="GO:0005788">
    <property type="term" value="C:endoplasmic reticulum lumen"/>
    <property type="evidence" value="ECO:0007669"/>
    <property type="project" value="UniProtKB-SubCell"/>
</dbReference>
<protein>
    <recommendedName>
        <fullName evidence="4">protein disulfide-isomerase</fullName>
        <ecNumber evidence="4">5.3.4.1</ecNumber>
    </recommendedName>
</protein>
<name>A0A0R3TMW2_RODNA</name>
<keyword evidence="9" id="KW-0413">Isomerase</keyword>
<dbReference type="GO" id="GO:0006457">
    <property type="term" value="P:protein folding"/>
    <property type="evidence" value="ECO:0007669"/>
    <property type="project" value="TreeGrafter"/>
</dbReference>
<sequence>MVKTVLSLFLFALIGLVLAEDGSHVIVLTKDNFDTTIDANEFVLVKFFAPWCGHCKLLEPEYNKAAKALFEEKSEIKLAKVDATVELSLASRFQVRGYPTIKLFRNGVPIEFDGERNSEGIIKWLKRKTGPAVLVVESAEEYEKIIESNKFVVVGLTDDIKSKEWEVFYSVASNSDEVFIRPTVQSILDQFKFTSGVQVAVVRK</sequence>